<proteinExistence type="predicted"/>
<feature type="compositionally biased region" description="Polar residues" evidence="1">
    <location>
        <begin position="42"/>
        <end position="58"/>
    </location>
</feature>
<dbReference type="RefSeq" id="WP_012871367.1">
    <property type="nucleotide sequence ID" value="NC_013523.1"/>
</dbReference>
<sequence length="198" mass="21091">MEDVEIDEQPRSDGESQASSSSAQRTDGPDEHEESADVGRSDGQTGATAETGVSPSLQEQIAQAIQPIVTDLRQQIAQTLQQQMQQPSEQGQEPGEQAGGGLQAALAQTAQAIQQAFAWVRQMATTIIETVREWIEKVIAAIRRLALSAVAQGIKAAAKPLLKTAVNKGAGMVQDQGKQRLEALRQRRPDAEQATAAG</sequence>
<keyword evidence="3" id="KW-1185">Reference proteome</keyword>
<accession>D1C253</accession>
<feature type="compositionally biased region" description="Low complexity" evidence="1">
    <location>
        <begin position="79"/>
        <end position="96"/>
    </location>
</feature>
<evidence type="ECO:0000313" key="2">
    <source>
        <dbReference type="EMBL" id="ACZ38320.1"/>
    </source>
</evidence>
<evidence type="ECO:0000313" key="3">
    <source>
        <dbReference type="Proteomes" id="UP000002027"/>
    </source>
</evidence>
<dbReference type="Gene3D" id="1.20.5.1230">
    <property type="entry name" value="Apolipoprotein A-I"/>
    <property type="match status" value="1"/>
</dbReference>
<dbReference type="HOGENOM" id="CLU_1377367_0_0_0"/>
<gene>
    <name evidence="2" type="ordered locus">Sthe_0883</name>
</gene>
<dbReference type="Proteomes" id="UP000002027">
    <property type="component" value="Chromosome 1"/>
</dbReference>
<organism evidence="2 3">
    <name type="scientific">Sphaerobacter thermophilus (strain ATCC 49802 / DSM 20745 / KCCM 41009 / NCIMB 13125 / S 6022)</name>
    <dbReference type="NCBI Taxonomy" id="479434"/>
    <lineage>
        <taxon>Bacteria</taxon>
        <taxon>Pseudomonadati</taxon>
        <taxon>Thermomicrobiota</taxon>
        <taxon>Thermomicrobia</taxon>
        <taxon>Sphaerobacterales</taxon>
        <taxon>Sphaerobacterineae</taxon>
        <taxon>Sphaerobacteraceae</taxon>
        <taxon>Sphaerobacter</taxon>
    </lineage>
</organism>
<feature type="region of interest" description="Disordered" evidence="1">
    <location>
        <begin position="1"/>
        <end position="58"/>
    </location>
</feature>
<dbReference type="KEGG" id="sti:Sthe_0883"/>
<protein>
    <submittedName>
        <fullName evidence="2">Uncharacterized protein</fullName>
    </submittedName>
</protein>
<evidence type="ECO:0000256" key="1">
    <source>
        <dbReference type="SAM" id="MobiDB-lite"/>
    </source>
</evidence>
<dbReference type="InParanoid" id="D1C253"/>
<dbReference type="EMBL" id="CP001823">
    <property type="protein sequence ID" value="ACZ38320.1"/>
    <property type="molecule type" value="Genomic_DNA"/>
</dbReference>
<name>D1C253_SPHTD</name>
<dbReference type="STRING" id="479434.Sthe_0883"/>
<reference evidence="2 3" key="2">
    <citation type="journal article" date="2010" name="Stand. Genomic Sci.">
        <title>Complete genome sequence of Desulfohalobium retbaense type strain (HR(100)).</title>
        <authorList>
            <person name="Spring S."/>
            <person name="Nolan M."/>
            <person name="Lapidus A."/>
            <person name="Glavina Del Rio T."/>
            <person name="Copeland A."/>
            <person name="Tice H."/>
            <person name="Cheng J.F."/>
            <person name="Lucas S."/>
            <person name="Land M."/>
            <person name="Chen F."/>
            <person name="Bruce D."/>
            <person name="Goodwin L."/>
            <person name="Pitluck S."/>
            <person name="Ivanova N."/>
            <person name="Mavromatis K."/>
            <person name="Mikhailova N."/>
            <person name="Pati A."/>
            <person name="Chen A."/>
            <person name="Palaniappan K."/>
            <person name="Hauser L."/>
            <person name="Chang Y.J."/>
            <person name="Jeffries C.D."/>
            <person name="Munk C."/>
            <person name="Kiss H."/>
            <person name="Chain P."/>
            <person name="Han C."/>
            <person name="Brettin T."/>
            <person name="Detter J.C."/>
            <person name="Schuler E."/>
            <person name="Goker M."/>
            <person name="Rohde M."/>
            <person name="Bristow J."/>
            <person name="Eisen J.A."/>
            <person name="Markowitz V."/>
            <person name="Hugenholtz P."/>
            <person name="Kyrpides N.C."/>
            <person name="Klenk H.P."/>
        </authorList>
    </citation>
    <scope>NUCLEOTIDE SEQUENCE [LARGE SCALE GENOMIC DNA]</scope>
    <source>
        <strain evidence="3">ATCC 49802 / DSM 20745 / S 6022</strain>
    </source>
</reference>
<reference evidence="3" key="1">
    <citation type="submission" date="2009-11" db="EMBL/GenBank/DDBJ databases">
        <title>The complete chromosome 1 of Sphaerobacter thermophilus DSM 20745.</title>
        <authorList>
            <person name="Lucas S."/>
            <person name="Copeland A."/>
            <person name="Lapidus A."/>
            <person name="Glavina del Rio T."/>
            <person name="Dalin E."/>
            <person name="Tice H."/>
            <person name="Bruce D."/>
            <person name="Goodwin L."/>
            <person name="Pitluck S."/>
            <person name="Kyrpides N."/>
            <person name="Mavromatis K."/>
            <person name="Ivanova N."/>
            <person name="Mikhailova N."/>
            <person name="LaButti K.M."/>
            <person name="Clum A."/>
            <person name="Sun H.I."/>
            <person name="Brettin T."/>
            <person name="Detter J.C."/>
            <person name="Han C."/>
            <person name="Larimer F."/>
            <person name="Land M."/>
            <person name="Hauser L."/>
            <person name="Markowitz V."/>
            <person name="Cheng J.F."/>
            <person name="Hugenholtz P."/>
            <person name="Woyke T."/>
            <person name="Wu D."/>
            <person name="Steenblock K."/>
            <person name="Schneider S."/>
            <person name="Pukall R."/>
            <person name="Goeker M."/>
            <person name="Klenk H.P."/>
            <person name="Eisen J.A."/>
        </authorList>
    </citation>
    <scope>NUCLEOTIDE SEQUENCE [LARGE SCALE GENOMIC DNA]</scope>
    <source>
        <strain evidence="3">ATCC 49802 / DSM 20745 / S 6022</strain>
    </source>
</reference>
<feature type="region of interest" description="Disordered" evidence="1">
    <location>
        <begin position="79"/>
        <end position="103"/>
    </location>
</feature>
<dbReference type="AlphaFoldDB" id="D1C253"/>